<keyword evidence="6 11" id="KW-0319">Glycerol metabolism</keyword>
<dbReference type="NCBIfam" id="NF000756">
    <property type="entry name" value="PRK00047.1"/>
    <property type="match status" value="1"/>
</dbReference>
<dbReference type="Pfam" id="PF02782">
    <property type="entry name" value="FGGY_C"/>
    <property type="match status" value="1"/>
</dbReference>
<dbReference type="Proteomes" id="UP000533476">
    <property type="component" value="Unassembled WGS sequence"/>
</dbReference>
<feature type="binding site" evidence="11">
    <location>
        <position position="266"/>
    </location>
    <ligand>
        <name>ADP</name>
        <dbReference type="ChEBI" id="CHEBI:456216"/>
    </ligand>
</feature>
<dbReference type="NCBIfam" id="TIGR01311">
    <property type="entry name" value="glycerol_kin"/>
    <property type="match status" value="1"/>
</dbReference>
<evidence type="ECO:0000313" key="15">
    <source>
        <dbReference type="EMBL" id="NMP22256.1"/>
    </source>
</evidence>
<feature type="domain" description="Carbohydrate kinase FGGY N-terminal" evidence="13">
    <location>
        <begin position="5"/>
        <end position="251"/>
    </location>
</feature>
<dbReference type="EC" id="2.7.1.30" evidence="11"/>
<evidence type="ECO:0000256" key="2">
    <source>
        <dbReference type="ARBA" id="ARBA00009156"/>
    </source>
</evidence>
<feature type="binding site" evidence="11">
    <location>
        <position position="15"/>
    </location>
    <ligand>
        <name>ATP</name>
        <dbReference type="ChEBI" id="CHEBI:30616"/>
    </ligand>
</feature>
<feature type="binding site" evidence="11">
    <location>
        <position position="13"/>
    </location>
    <ligand>
        <name>ATP</name>
        <dbReference type="ChEBI" id="CHEBI:30616"/>
    </ligand>
</feature>
<dbReference type="GO" id="GO:0006072">
    <property type="term" value="P:glycerol-3-phosphate metabolic process"/>
    <property type="evidence" value="ECO:0007669"/>
    <property type="project" value="InterPro"/>
</dbReference>
<feature type="binding site" evidence="11">
    <location>
        <position position="135"/>
    </location>
    <ligand>
        <name>glycerol</name>
        <dbReference type="ChEBI" id="CHEBI:17754"/>
    </ligand>
</feature>
<feature type="binding site" evidence="11">
    <location>
        <position position="414"/>
    </location>
    <ligand>
        <name>ADP</name>
        <dbReference type="ChEBI" id="CHEBI:456216"/>
    </ligand>
</feature>
<comment type="activity regulation">
    <text evidence="11">Activated by phosphorylation and inhibited by fructose 1,6-bisphosphate (FBP).</text>
</comment>
<feature type="binding site" evidence="11">
    <location>
        <position position="13"/>
    </location>
    <ligand>
        <name>sn-glycerol 3-phosphate</name>
        <dbReference type="ChEBI" id="CHEBI:57597"/>
    </ligand>
</feature>
<dbReference type="GO" id="GO:0005829">
    <property type="term" value="C:cytosol"/>
    <property type="evidence" value="ECO:0007669"/>
    <property type="project" value="TreeGrafter"/>
</dbReference>
<evidence type="ECO:0000256" key="5">
    <source>
        <dbReference type="ARBA" id="ARBA00022777"/>
    </source>
</evidence>
<evidence type="ECO:0000256" key="11">
    <source>
        <dbReference type="HAMAP-Rule" id="MF_00186"/>
    </source>
</evidence>
<feature type="binding site" evidence="11">
    <location>
        <position position="135"/>
    </location>
    <ligand>
        <name>sn-glycerol 3-phosphate</name>
        <dbReference type="ChEBI" id="CHEBI:57597"/>
    </ligand>
</feature>
<dbReference type="PANTHER" id="PTHR10196:SF69">
    <property type="entry name" value="GLYCEROL KINASE"/>
    <property type="match status" value="1"/>
</dbReference>
<dbReference type="EMBL" id="JABBVZ010000019">
    <property type="protein sequence ID" value="NMP22256.1"/>
    <property type="molecule type" value="Genomic_DNA"/>
</dbReference>
<name>A0A7Y0L406_9FIRM</name>
<feature type="binding site" evidence="11">
    <location>
        <position position="309"/>
    </location>
    <ligand>
        <name>ATP</name>
        <dbReference type="ChEBI" id="CHEBI:30616"/>
    </ligand>
</feature>
<dbReference type="InterPro" id="IPR018484">
    <property type="entry name" value="FGGY_N"/>
</dbReference>
<feature type="binding site" evidence="11">
    <location>
        <position position="244"/>
    </location>
    <ligand>
        <name>glycerol</name>
        <dbReference type="ChEBI" id="CHEBI:17754"/>
    </ligand>
</feature>
<dbReference type="CDD" id="cd07786">
    <property type="entry name" value="FGGY_EcGK_like"/>
    <property type="match status" value="1"/>
</dbReference>
<accession>A0A7Y0L406</accession>
<feature type="binding site" evidence="11">
    <location>
        <position position="410"/>
    </location>
    <ligand>
        <name>ADP</name>
        <dbReference type="ChEBI" id="CHEBI:456216"/>
    </ligand>
</feature>
<evidence type="ECO:0000256" key="4">
    <source>
        <dbReference type="ARBA" id="ARBA00022741"/>
    </source>
</evidence>
<feature type="binding site" evidence="11">
    <location>
        <position position="83"/>
    </location>
    <ligand>
        <name>glycerol</name>
        <dbReference type="ChEBI" id="CHEBI:17754"/>
    </ligand>
</feature>
<evidence type="ECO:0000256" key="12">
    <source>
        <dbReference type="RuleBase" id="RU003733"/>
    </source>
</evidence>
<dbReference type="PIRSF" id="PIRSF000538">
    <property type="entry name" value="GlpK"/>
    <property type="match status" value="1"/>
</dbReference>
<dbReference type="InterPro" id="IPR018485">
    <property type="entry name" value="FGGY_C"/>
</dbReference>
<feature type="binding site" evidence="11">
    <location>
        <position position="266"/>
    </location>
    <ligand>
        <name>ATP</name>
        <dbReference type="ChEBI" id="CHEBI:30616"/>
    </ligand>
</feature>
<proteinExistence type="inferred from homology"/>
<reference evidence="15 16" key="1">
    <citation type="submission" date="2020-04" db="EMBL/GenBank/DDBJ databases">
        <authorList>
            <person name="Zhang R."/>
            <person name="Schippers A."/>
        </authorList>
    </citation>
    <scope>NUCLEOTIDE SEQUENCE [LARGE SCALE GENOMIC DNA]</scope>
    <source>
        <strain evidence="15 16">DSM 109850</strain>
    </source>
</reference>
<evidence type="ECO:0000256" key="7">
    <source>
        <dbReference type="ARBA" id="ARBA00022840"/>
    </source>
</evidence>
<keyword evidence="4 11" id="KW-0547">Nucleotide-binding</keyword>
<evidence type="ECO:0000313" key="16">
    <source>
        <dbReference type="Proteomes" id="UP000533476"/>
    </source>
</evidence>
<feature type="binding site" evidence="11">
    <location>
        <position position="83"/>
    </location>
    <ligand>
        <name>sn-glycerol 3-phosphate</name>
        <dbReference type="ChEBI" id="CHEBI:57597"/>
    </ligand>
</feature>
<keyword evidence="3 11" id="KW-0808">Transferase</keyword>
<feature type="binding site" evidence="11">
    <location>
        <position position="13"/>
    </location>
    <ligand>
        <name>ADP</name>
        <dbReference type="ChEBI" id="CHEBI:456216"/>
    </ligand>
</feature>
<dbReference type="FunFam" id="3.30.420.40:FF:000008">
    <property type="entry name" value="Glycerol kinase"/>
    <property type="match status" value="1"/>
</dbReference>
<feature type="binding site" evidence="11">
    <location>
        <position position="17"/>
    </location>
    <ligand>
        <name>ADP</name>
        <dbReference type="ChEBI" id="CHEBI:456216"/>
    </ligand>
</feature>
<evidence type="ECO:0000256" key="9">
    <source>
        <dbReference type="ARBA" id="ARBA00054633"/>
    </source>
</evidence>
<evidence type="ECO:0000256" key="8">
    <source>
        <dbReference type="ARBA" id="ARBA00052101"/>
    </source>
</evidence>
<comment type="pathway">
    <text evidence="1 11">Polyol metabolism; glycerol degradation via glycerol kinase pathway; sn-glycerol 3-phosphate from glycerol: step 1/1.</text>
</comment>
<protein>
    <recommendedName>
        <fullName evidence="11">Glycerol kinase</fullName>
        <ecNumber evidence="11">2.7.1.30</ecNumber>
    </recommendedName>
    <alternativeName>
        <fullName evidence="11">ATP:glycerol 3-phosphotransferase</fullName>
    </alternativeName>
    <alternativeName>
        <fullName evidence="11">Glycerokinase</fullName>
        <shortName evidence="11">GK</shortName>
    </alternativeName>
</protein>
<feature type="binding site" evidence="11">
    <location>
        <position position="14"/>
    </location>
    <ligand>
        <name>ATP</name>
        <dbReference type="ChEBI" id="CHEBI:30616"/>
    </ligand>
</feature>
<evidence type="ECO:0000256" key="3">
    <source>
        <dbReference type="ARBA" id="ARBA00022679"/>
    </source>
</evidence>
<dbReference type="PANTHER" id="PTHR10196">
    <property type="entry name" value="SUGAR KINASE"/>
    <property type="match status" value="1"/>
</dbReference>
<dbReference type="HAMAP" id="MF_00186">
    <property type="entry name" value="Glycerol_kin"/>
    <property type="match status" value="1"/>
</dbReference>
<evidence type="ECO:0000256" key="10">
    <source>
        <dbReference type="ARBA" id="ARBA00063665"/>
    </source>
</evidence>
<organism evidence="15 16">
    <name type="scientific">Sulfobacillus harzensis</name>
    <dbReference type="NCBI Taxonomy" id="2729629"/>
    <lineage>
        <taxon>Bacteria</taxon>
        <taxon>Bacillati</taxon>
        <taxon>Bacillota</taxon>
        <taxon>Clostridia</taxon>
        <taxon>Eubacteriales</taxon>
        <taxon>Clostridiales Family XVII. Incertae Sedis</taxon>
        <taxon>Sulfobacillus</taxon>
    </lineage>
</organism>
<feature type="binding site" evidence="11">
    <location>
        <position position="84"/>
    </location>
    <ligand>
        <name>sn-glycerol 3-phosphate</name>
        <dbReference type="ChEBI" id="CHEBI:57597"/>
    </ligand>
</feature>
<feature type="domain" description="Carbohydrate kinase FGGY C-terminal" evidence="14">
    <location>
        <begin position="261"/>
        <end position="449"/>
    </location>
</feature>
<dbReference type="InterPro" id="IPR018483">
    <property type="entry name" value="Carb_kinase_FGGY_CS"/>
</dbReference>
<evidence type="ECO:0000259" key="13">
    <source>
        <dbReference type="Pfam" id="PF00370"/>
    </source>
</evidence>
<comment type="similarity">
    <text evidence="2 11 12">Belongs to the FGGY kinase family.</text>
</comment>
<dbReference type="InterPro" id="IPR043129">
    <property type="entry name" value="ATPase_NBD"/>
</dbReference>
<dbReference type="AlphaFoldDB" id="A0A7Y0L406"/>
<feature type="binding site" evidence="11">
    <location>
        <position position="313"/>
    </location>
    <ligand>
        <name>ATP</name>
        <dbReference type="ChEBI" id="CHEBI:30616"/>
    </ligand>
</feature>
<feature type="binding site" evidence="11">
    <location>
        <position position="245"/>
    </location>
    <ligand>
        <name>glycerol</name>
        <dbReference type="ChEBI" id="CHEBI:17754"/>
    </ligand>
</feature>
<evidence type="ECO:0000259" key="14">
    <source>
        <dbReference type="Pfam" id="PF02782"/>
    </source>
</evidence>
<comment type="function">
    <text evidence="9 11">Key enzyme in the regulation of glycerol uptake and metabolism. Catalyzes the phosphorylation of glycerol to yield sn-glycerol 3-phosphate.</text>
</comment>
<dbReference type="SUPFAM" id="SSF53067">
    <property type="entry name" value="Actin-like ATPase domain"/>
    <property type="match status" value="2"/>
</dbReference>
<dbReference type="PROSITE" id="PS00933">
    <property type="entry name" value="FGGY_KINASES_1"/>
    <property type="match status" value="1"/>
</dbReference>
<dbReference type="InterPro" id="IPR000577">
    <property type="entry name" value="Carb_kinase_FGGY"/>
</dbReference>
<feature type="binding site" evidence="11">
    <location>
        <position position="84"/>
    </location>
    <ligand>
        <name>glycerol</name>
        <dbReference type="ChEBI" id="CHEBI:17754"/>
    </ligand>
</feature>
<keyword evidence="7 11" id="KW-0067">ATP-binding</keyword>
<dbReference type="FunFam" id="3.30.420.40:FF:000007">
    <property type="entry name" value="Glycerol kinase"/>
    <property type="match status" value="1"/>
</dbReference>
<dbReference type="Gene3D" id="3.30.420.40">
    <property type="match status" value="2"/>
</dbReference>
<dbReference type="InterPro" id="IPR005999">
    <property type="entry name" value="Glycerol_kin"/>
</dbReference>
<evidence type="ECO:0000256" key="1">
    <source>
        <dbReference type="ARBA" id="ARBA00005190"/>
    </source>
</evidence>
<sequence length="505" mass="55450">MSNEYILALDQGTTSSRAILFDVNGQPVAVGQREFTQYYPKPGWVEHDPEEIWFSQWSAIQDCLKNAKVDAGQIKAIGITNQRETTIMWDKETGKAVHNAIVWQCRRTAEYCDRLREQGYQEVFQQKTGLILDAYFSGTKVAWLLDQVSGLRERAERGEICFGTVDSWLIYKLTGGQTHVTDYSNASRTMMFNIHSLQWDPELLQILNIPESVCPQVVDSSAVVAHTTIDLFGREIPIAGIAGDQQAALFGQGCYSPGMAKNTYGTGSFLLMNTGKEPVPSKNGLVTTIAWGIDGQVEYALEGSLFVSGAVVQWLRDELRIIGQAAETEALALSVPDTGDVYLVPAFVGLGAPYWDSYARGTIVGITRGTNRAHLSRAALESIAYQTRDVLSAMIQDSGKTVDVLRVDGGAINNAFLAQFQADILGCRVERPAVTETTAMGAAFLAGLAVGLWPDRDALSKTLAVEATFSPQISEADRDALYGRWQQAVERSRDWVQREGGGRPR</sequence>
<evidence type="ECO:0000256" key="6">
    <source>
        <dbReference type="ARBA" id="ARBA00022798"/>
    </source>
</evidence>
<keyword evidence="5 11" id="KW-0418">Kinase</keyword>
<feature type="binding site" evidence="11">
    <location>
        <position position="309"/>
    </location>
    <ligand>
        <name>ADP</name>
        <dbReference type="ChEBI" id="CHEBI:456216"/>
    </ligand>
</feature>
<feature type="binding site" evidence="11">
    <location>
        <position position="410"/>
    </location>
    <ligand>
        <name>ATP</name>
        <dbReference type="ChEBI" id="CHEBI:30616"/>
    </ligand>
</feature>
<feature type="binding site" evidence="11">
    <location>
        <position position="244"/>
    </location>
    <ligand>
        <name>sn-glycerol 3-phosphate</name>
        <dbReference type="ChEBI" id="CHEBI:57597"/>
    </ligand>
</feature>
<dbReference type="UniPathway" id="UPA00618">
    <property type="reaction ID" value="UER00672"/>
</dbReference>
<dbReference type="GO" id="GO:0004370">
    <property type="term" value="F:glycerol kinase activity"/>
    <property type="evidence" value="ECO:0007669"/>
    <property type="project" value="UniProtKB-UniRule"/>
</dbReference>
<gene>
    <name evidence="11 15" type="primary">glpK</name>
    <name evidence="15" type="ORF">HIJ39_07805</name>
</gene>
<dbReference type="GO" id="GO:0005524">
    <property type="term" value="F:ATP binding"/>
    <property type="evidence" value="ECO:0007669"/>
    <property type="project" value="UniProtKB-UniRule"/>
</dbReference>
<comment type="caution">
    <text evidence="15">The sequence shown here is derived from an EMBL/GenBank/DDBJ whole genome shotgun (WGS) entry which is preliminary data.</text>
</comment>
<comment type="subunit">
    <text evidence="10 11">Homotetramer and homodimer (in equilibrium).</text>
</comment>
<dbReference type="PROSITE" id="PS00445">
    <property type="entry name" value="FGGY_KINASES_2"/>
    <property type="match status" value="1"/>
</dbReference>
<dbReference type="RefSeq" id="WP_169098383.1">
    <property type="nucleotide sequence ID" value="NZ_JABBVZ010000019.1"/>
</dbReference>
<comment type="catalytic activity">
    <reaction evidence="8 11">
        <text>glycerol + ATP = sn-glycerol 3-phosphate + ADP + H(+)</text>
        <dbReference type="Rhea" id="RHEA:21644"/>
        <dbReference type="ChEBI" id="CHEBI:15378"/>
        <dbReference type="ChEBI" id="CHEBI:17754"/>
        <dbReference type="ChEBI" id="CHEBI:30616"/>
        <dbReference type="ChEBI" id="CHEBI:57597"/>
        <dbReference type="ChEBI" id="CHEBI:456216"/>
        <dbReference type="EC" id="2.7.1.30"/>
    </reaction>
</comment>
<dbReference type="Pfam" id="PF00370">
    <property type="entry name" value="FGGY_N"/>
    <property type="match status" value="1"/>
</dbReference>
<keyword evidence="16" id="KW-1185">Reference proteome</keyword>
<dbReference type="GO" id="GO:0019563">
    <property type="term" value="P:glycerol catabolic process"/>
    <property type="evidence" value="ECO:0007669"/>
    <property type="project" value="UniProtKB-UniRule"/>
</dbReference>